<keyword evidence="4" id="KW-1185">Reference proteome</keyword>
<evidence type="ECO:0000313" key="3">
    <source>
        <dbReference type="EMBL" id="KAK9031375.1"/>
    </source>
</evidence>
<feature type="domain" description="DUF4220" evidence="2">
    <location>
        <begin position="52"/>
        <end position="422"/>
    </location>
</feature>
<keyword evidence="1" id="KW-0812">Transmembrane</keyword>
<dbReference type="EMBL" id="JBBPBN010000010">
    <property type="protein sequence ID" value="KAK9031375.1"/>
    <property type="molecule type" value="Genomic_DNA"/>
</dbReference>
<dbReference type="Pfam" id="PF13968">
    <property type="entry name" value="DUF4220"/>
    <property type="match status" value="1"/>
</dbReference>
<evidence type="ECO:0000256" key="1">
    <source>
        <dbReference type="SAM" id="Phobius"/>
    </source>
</evidence>
<dbReference type="InterPro" id="IPR007658">
    <property type="entry name" value="DUF594"/>
</dbReference>
<proteinExistence type="predicted"/>
<reference evidence="3 4" key="1">
    <citation type="journal article" date="2024" name="G3 (Bethesda)">
        <title>Genome assembly of Hibiscus sabdariffa L. provides insights into metabolisms of medicinal natural products.</title>
        <authorList>
            <person name="Kim T."/>
        </authorList>
    </citation>
    <scope>NUCLEOTIDE SEQUENCE [LARGE SCALE GENOMIC DNA]</scope>
    <source>
        <strain evidence="3">TK-2024</strain>
        <tissue evidence="3">Old leaves</tissue>
    </source>
</reference>
<feature type="transmembrane region" description="Helical" evidence="1">
    <location>
        <begin position="141"/>
        <end position="158"/>
    </location>
</feature>
<organism evidence="3 4">
    <name type="scientific">Hibiscus sabdariffa</name>
    <name type="common">roselle</name>
    <dbReference type="NCBI Taxonomy" id="183260"/>
    <lineage>
        <taxon>Eukaryota</taxon>
        <taxon>Viridiplantae</taxon>
        <taxon>Streptophyta</taxon>
        <taxon>Embryophyta</taxon>
        <taxon>Tracheophyta</taxon>
        <taxon>Spermatophyta</taxon>
        <taxon>Magnoliopsida</taxon>
        <taxon>eudicotyledons</taxon>
        <taxon>Gunneridae</taxon>
        <taxon>Pentapetalae</taxon>
        <taxon>rosids</taxon>
        <taxon>malvids</taxon>
        <taxon>Malvales</taxon>
        <taxon>Malvaceae</taxon>
        <taxon>Malvoideae</taxon>
        <taxon>Hibiscus</taxon>
    </lineage>
</organism>
<evidence type="ECO:0000313" key="4">
    <source>
        <dbReference type="Proteomes" id="UP001396334"/>
    </source>
</evidence>
<keyword evidence="1" id="KW-1133">Transmembrane helix</keyword>
<evidence type="ECO:0000259" key="2">
    <source>
        <dbReference type="Pfam" id="PF13968"/>
    </source>
</evidence>
<dbReference type="InterPro" id="IPR025315">
    <property type="entry name" value="DUF4220"/>
</dbReference>
<dbReference type="PANTHER" id="PTHR31325">
    <property type="entry name" value="OS01G0798800 PROTEIN-RELATED"/>
    <property type="match status" value="1"/>
</dbReference>
<gene>
    <name evidence="3" type="ORF">V6N11_032758</name>
</gene>
<feature type="transmembrane region" description="Helical" evidence="1">
    <location>
        <begin position="301"/>
        <end position="322"/>
    </location>
</feature>
<keyword evidence="1" id="KW-0472">Membrane</keyword>
<feature type="transmembrane region" description="Helical" evidence="1">
    <location>
        <begin position="334"/>
        <end position="355"/>
    </location>
</feature>
<comment type="caution">
    <text evidence="3">The sequence shown here is derived from an EMBL/GenBank/DDBJ whole genome shotgun (WGS) entry which is preliminary data.</text>
</comment>
<sequence length="764" mass="87580">MVHNIPLGVQNLWGKWNIRGAILISLWLQILLFLVAPFRKSSRYSFGIRLIWIAYVLADVVPNYVVGLISYSERNQANKPVQKADMFAFWAPFLLLHMGGPDTITAFALEDNELWLRHLLGLGVQVVAVIYPFILSFPSENLWILTLLMFFAGIIKYIERTRALHLASLDKFRDSTLRKPDPGPNYAKLLDEYNATKRAAQRPVQIILEPTPDYEDMASAISSKEGKLNSLEVVHCAYDFFKIFKGFVADIILSVRERDESRDFFYRRTAEDALKIIEVELNFLYGSLYTKDEVVHSAAGYVFRFLAFGSVLATLGIFHFKTKKHDFSGVDIEITYTLLLAAIALDIIALLRLIFSDRSFAFTKNPDRLSRTLISTFLALKEPWWHRCKCAEAGEHPHQLLATPLAFRRWSGSISGHNFIRYCLKSNKKRIHGFPSLCQIMFEKIFGYGVVEKVNGSLHFICRLTGKFTKPVSKVFWSCFEFITYPIKDAVDEMLYVSLEPFTRELWEFIFEELKKKYDVVFSTGNASALFSARGEYALTCPEPNHDRSNVLKYVTEFTYDESILIWHIATDICYHTETDKAELKYGSESLKHRQLCKILSDYMLYLLVFQPTMLSSVAGMAKLTFQDTHAEAERFFATQSLGPNQDEKACEEILSSNTIVEPMKMNGDQSNSVLFDAGMLATELKRMEMEEEEDKWMLMSRVWVELLCYTAGHCKATAHATQLSKGGELVTFIGLLMAHFDIRDQVQLNRSLRRTRAKLLVGK</sequence>
<accession>A0ABR2T1M3</accession>
<feature type="transmembrane region" description="Helical" evidence="1">
    <location>
        <begin position="89"/>
        <end position="109"/>
    </location>
</feature>
<feature type="transmembrane region" description="Helical" evidence="1">
    <location>
        <begin position="116"/>
        <end position="135"/>
    </location>
</feature>
<dbReference type="Pfam" id="PF04578">
    <property type="entry name" value="DUF594"/>
    <property type="match status" value="1"/>
</dbReference>
<protein>
    <recommendedName>
        <fullName evidence="2">DUF4220 domain-containing protein</fullName>
    </recommendedName>
</protein>
<name>A0ABR2T1M3_9ROSI</name>
<feature type="transmembrane region" description="Helical" evidence="1">
    <location>
        <begin position="50"/>
        <end position="69"/>
    </location>
</feature>
<dbReference type="Proteomes" id="UP001396334">
    <property type="component" value="Unassembled WGS sequence"/>
</dbReference>
<feature type="transmembrane region" description="Helical" evidence="1">
    <location>
        <begin position="20"/>
        <end position="38"/>
    </location>
</feature>